<evidence type="ECO:0000259" key="5">
    <source>
        <dbReference type="Pfam" id="PF21365"/>
    </source>
</evidence>
<dbReference type="Gene3D" id="2.60.40.1180">
    <property type="entry name" value="Golgi alpha-mannosidase II"/>
    <property type="match status" value="2"/>
</dbReference>
<evidence type="ECO:0008006" key="8">
    <source>
        <dbReference type="Google" id="ProtNLM"/>
    </source>
</evidence>
<proteinExistence type="inferred from homology"/>
<dbReference type="InterPro" id="IPR025887">
    <property type="entry name" value="Glyco_hydro_31_N_dom"/>
</dbReference>
<dbReference type="InterPro" id="IPR011013">
    <property type="entry name" value="Gal_mutarotase_sf_dom"/>
</dbReference>
<dbReference type="Pfam" id="PF01055">
    <property type="entry name" value="Glyco_hydro_31_2nd"/>
    <property type="match status" value="1"/>
</dbReference>
<keyword evidence="7" id="KW-1185">Reference proteome</keyword>
<dbReference type="GO" id="GO:0004553">
    <property type="term" value="F:hydrolase activity, hydrolyzing O-glycosyl compounds"/>
    <property type="evidence" value="ECO:0007669"/>
    <property type="project" value="InterPro"/>
</dbReference>
<feature type="domain" description="Glycosyl hydrolase family 31 C-terminal" evidence="5">
    <location>
        <begin position="634"/>
        <end position="726"/>
    </location>
</feature>
<feature type="domain" description="Glycoside hydrolase family 31 N-terminal" evidence="4">
    <location>
        <begin position="28"/>
        <end position="211"/>
    </location>
</feature>
<dbReference type="PANTHER" id="PTHR22762">
    <property type="entry name" value="ALPHA-GLUCOSIDASE"/>
    <property type="match status" value="1"/>
</dbReference>
<dbReference type="AlphaFoldDB" id="A0A9P6X060"/>
<dbReference type="EMBL" id="JAANQT010002454">
    <property type="protein sequence ID" value="KAG1302401.1"/>
    <property type="molecule type" value="Genomic_DNA"/>
</dbReference>
<dbReference type="SUPFAM" id="SSF51011">
    <property type="entry name" value="Glycosyl hydrolase domain"/>
    <property type="match status" value="1"/>
</dbReference>
<dbReference type="Gene3D" id="2.60.40.1760">
    <property type="entry name" value="glycosyl hydrolase (family 31)"/>
    <property type="match status" value="1"/>
</dbReference>
<keyword evidence="2" id="KW-0378">Hydrolase</keyword>
<dbReference type="InterPro" id="IPR048395">
    <property type="entry name" value="Glyco_hydro_31_C"/>
</dbReference>
<keyword evidence="2" id="KW-0326">Glycosidase</keyword>
<comment type="caution">
    <text evidence="6">The sequence shown here is derived from an EMBL/GenBank/DDBJ whole genome shotgun (WGS) entry which is preliminary data.</text>
</comment>
<protein>
    <recommendedName>
        <fullName evidence="8">Glycoside hydrolase family 31 N-terminal domain-containing protein</fullName>
    </recommendedName>
</protein>
<dbReference type="Pfam" id="PF13802">
    <property type="entry name" value="Gal_mutarotas_2"/>
    <property type="match status" value="1"/>
</dbReference>
<dbReference type="GO" id="GO:0005975">
    <property type="term" value="P:carbohydrate metabolic process"/>
    <property type="evidence" value="ECO:0007669"/>
    <property type="project" value="InterPro"/>
</dbReference>
<evidence type="ECO:0000259" key="3">
    <source>
        <dbReference type="Pfam" id="PF01055"/>
    </source>
</evidence>
<dbReference type="Proteomes" id="UP000716291">
    <property type="component" value="Unassembled WGS sequence"/>
</dbReference>
<dbReference type="Gene3D" id="3.20.20.80">
    <property type="entry name" value="Glycosidases"/>
    <property type="match status" value="1"/>
</dbReference>
<evidence type="ECO:0000313" key="6">
    <source>
        <dbReference type="EMBL" id="KAG1302401.1"/>
    </source>
</evidence>
<reference evidence="6" key="1">
    <citation type="journal article" date="2020" name="Microb. Genom.">
        <title>Genetic diversity of clinical and environmental Mucorales isolates obtained from an investigation of mucormycosis cases among solid organ transplant recipients.</title>
        <authorList>
            <person name="Nguyen M.H."/>
            <person name="Kaul D."/>
            <person name="Muto C."/>
            <person name="Cheng S.J."/>
            <person name="Richter R.A."/>
            <person name="Bruno V.M."/>
            <person name="Liu G."/>
            <person name="Beyhan S."/>
            <person name="Sundermann A.J."/>
            <person name="Mounaud S."/>
            <person name="Pasculle A.W."/>
            <person name="Nierman W.C."/>
            <person name="Driscoll E."/>
            <person name="Cumbie R."/>
            <person name="Clancy C.J."/>
            <person name="Dupont C.L."/>
        </authorList>
    </citation>
    <scope>NUCLEOTIDE SEQUENCE</scope>
    <source>
        <strain evidence="6">GL11</strain>
    </source>
</reference>
<dbReference type="SUPFAM" id="SSF51445">
    <property type="entry name" value="(Trans)glycosidases"/>
    <property type="match status" value="1"/>
</dbReference>
<evidence type="ECO:0000256" key="1">
    <source>
        <dbReference type="ARBA" id="ARBA00007806"/>
    </source>
</evidence>
<sequence>MRQHVPEGFYLKGQEHPFIFENNDGHSITITFVTNSITRVQYLTASEAAKQTKNEIVSSMVKGITVKSINSVLDDGYESSSLEFQTASIRLVVTISPAFQLKWYSAEETDTYSASAFAEDLMYRSYAFDKSTSDKWHYQRKYEGSLYYGLGERTGSFNLSGRSFVLERLDCMGYDAETQDPLYKFCPFYTCLSRETKRAYGVYYNNFSKAKINFGQELDAMWKPYVYYNSEAGPLDYYMIFGPEMSSVVQGYSHITGGPRHLPPRYSFGYLASSMSYTEAENAQEIIKKFVENCKIHQIPCDGIHLSSGYTVNDKGDRCVFTWNHSRFPNPEELAKTLKNSGIRIFANVKPWLLKDIHPDFNQVKQEGGFTWDTENNKPSEVMQWRGGRNTIGAASYIDFSSKAGYDYWKSRIKSELLSKGFLLWLDNNEFTVADDGHTYACEILPYRFLKLLKPKGNLNSYVYGPTIPNKQSTIKEVGTPLQTLLMIQASYEALQDHDPFQRPFLITRSATPYSNQLVTQTWSGDNTTCWNTVKYNIPMGLGASLCGMPAGYGHDVGGFAGPHPDPEMLVRWVQQGIFWPRFCVHSWNTDDIITELWMFPDMLPIIRSSLQFRYRMIPYLYTLYVHYVYYRSQPLIRPLLYGHQHDVNTYEQQFEFMLGPSLLVAPVYQPGENSRRLYLPSNSAWYHYQTGKYYKTTEDSGQWIEVPAELKDEAAPIFVKEGSLICFGKAMMNVHESPDDDRRVQIFPERFDGMATADREYTRKTLVLYEDDGDTLYHETGNAYAEIHVWMEESETEIHVGLEIVKDGYFPYYDTVWVTCPIASETRKLIFEVLDEESNLVENQPSRKLPRFVDDKDNCVYFGLKLQNNINMPK</sequence>
<dbReference type="PANTHER" id="PTHR22762:SF165">
    <property type="entry name" value="PUTATIVE (AFU_ORTHOLOGUE AFUA_1G06560)-RELATED"/>
    <property type="match status" value="1"/>
</dbReference>
<dbReference type="InterPro" id="IPR013780">
    <property type="entry name" value="Glyco_hydro_b"/>
</dbReference>
<comment type="similarity">
    <text evidence="1 2">Belongs to the glycosyl hydrolase 31 family.</text>
</comment>
<organism evidence="6 7">
    <name type="scientific">Rhizopus oryzae</name>
    <name type="common">Mucormycosis agent</name>
    <name type="synonym">Rhizopus arrhizus var. delemar</name>
    <dbReference type="NCBI Taxonomy" id="64495"/>
    <lineage>
        <taxon>Eukaryota</taxon>
        <taxon>Fungi</taxon>
        <taxon>Fungi incertae sedis</taxon>
        <taxon>Mucoromycota</taxon>
        <taxon>Mucoromycotina</taxon>
        <taxon>Mucoromycetes</taxon>
        <taxon>Mucorales</taxon>
        <taxon>Mucorineae</taxon>
        <taxon>Rhizopodaceae</taxon>
        <taxon>Rhizopus</taxon>
    </lineage>
</organism>
<dbReference type="InterPro" id="IPR000322">
    <property type="entry name" value="Glyco_hydro_31_TIM"/>
</dbReference>
<name>A0A9P6X060_RHIOR</name>
<evidence type="ECO:0000313" key="7">
    <source>
        <dbReference type="Proteomes" id="UP000716291"/>
    </source>
</evidence>
<dbReference type="CDD" id="cd14752">
    <property type="entry name" value="GH31_N"/>
    <property type="match status" value="1"/>
</dbReference>
<dbReference type="InterPro" id="IPR017853">
    <property type="entry name" value="GH"/>
</dbReference>
<evidence type="ECO:0000259" key="4">
    <source>
        <dbReference type="Pfam" id="PF13802"/>
    </source>
</evidence>
<accession>A0A9P6X060</accession>
<dbReference type="SUPFAM" id="SSF74650">
    <property type="entry name" value="Galactose mutarotase-like"/>
    <property type="match status" value="1"/>
</dbReference>
<gene>
    <name evidence="6" type="ORF">G6F64_010958</name>
</gene>
<dbReference type="GO" id="GO:0030246">
    <property type="term" value="F:carbohydrate binding"/>
    <property type="evidence" value="ECO:0007669"/>
    <property type="project" value="InterPro"/>
</dbReference>
<evidence type="ECO:0000256" key="2">
    <source>
        <dbReference type="RuleBase" id="RU361185"/>
    </source>
</evidence>
<feature type="domain" description="Glycoside hydrolase family 31 TIM barrel" evidence="3">
    <location>
        <begin position="261"/>
        <end position="624"/>
    </location>
</feature>
<dbReference type="Pfam" id="PF21365">
    <property type="entry name" value="Glyco_hydro_31_3rd"/>
    <property type="match status" value="1"/>
</dbReference>